<dbReference type="AlphaFoldDB" id="A0AAD4MFE8"/>
<protein>
    <submittedName>
        <fullName evidence="2">Uncharacterized protein</fullName>
    </submittedName>
</protein>
<dbReference type="EMBL" id="JAKKPZ010000869">
    <property type="protein sequence ID" value="KAI1691780.1"/>
    <property type="molecule type" value="Genomic_DNA"/>
</dbReference>
<keyword evidence="3" id="KW-1185">Reference proteome</keyword>
<feature type="compositionally biased region" description="Gly residues" evidence="1">
    <location>
        <begin position="1"/>
        <end position="10"/>
    </location>
</feature>
<proteinExistence type="predicted"/>
<dbReference type="Proteomes" id="UP001201812">
    <property type="component" value="Unassembled WGS sequence"/>
</dbReference>
<accession>A0AAD4MFE8</accession>
<feature type="region of interest" description="Disordered" evidence="1">
    <location>
        <begin position="1"/>
        <end position="37"/>
    </location>
</feature>
<evidence type="ECO:0000256" key="1">
    <source>
        <dbReference type="SAM" id="MobiDB-lite"/>
    </source>
</evidence>
<sequence>MPGLPPGSGQGLARLAPPVGNAGGHTQDGAADFNDVSFSSEGETTRFSRRGDEFWVNTPAPTARLRTSRWPIPSASPVAAVLIEVGDGRLQALGVAWDTQKNRWFHLYPARA</sequence>
<name>A0AAD4MFE8_9BILA</name>
<reference evidence="2" key="1">
    <citation type="submission" date="2022-01" db="EMBL/GenBank/DDBJ databases">
        <title>Genome Sequence Resource for Two Populations of Ditylenchus destructor, the Migratory Endoparasitic Phytonematode.</title>
        <authorList>
            <person name="Zhang H."/>
            <person name="Lin R."/>
            <person name="Xie B."/>
        </authorList>
    </citation>
    <scope>NUCLEOTIDE SEQUENCE</scope>
    <source>
        <strain evidence="2">BazhouSP</strain>
    </source>
</reference>
<organism evidence="2 3">
    <name type="scientific">Ditylenchus destructor</name>
    <dbReference type="NCBI Taxonomy" id="166010"/>
    <lineage>
        <taxon>Eukaryota</taxon>
        <taxon>Metazoa</taxon>
        <taxon>Ecdysozoa</taxon>
        <taxon>Nematoda</taxon>
        <taxon>Chromadorea</taxon>
        <taxon>Rhabditida</taxon>
        <taxon>Tylenchina</taxon>
        <taxon>Tylenchomorpha</taxon>
        <taxon>Sphaerularioidea</taxon>
        <taxon>Anguinidae</taxon>
        <taxon>Anguininae</taxon>
        <taxon>Ditylenchus</taxon>
    </lineage>
</organism>
<evidence type="ECO:0000313" key="2">
    <source>
        <dbReference type="EMBL" id="KAI1691780.1"/>
    </source>
</evidence>
<comment type="caution">
    <text evidence="2">The sequence shown here is derived from an EMBL/GenBank/DDBJ whole genome shotgun (WGS) entry which is preliminary data.</text>
</comment>
<gene>
    <name evidence="2" type="ORF">DdX_21629</name>
</gene>
<evidence type="ECO:0000313" key="3">
    <source>
        <dbReference type="Proteomes" id="UP001201812"/>
    </source>
</evidence>